<dbReference type="Pfam" id="PF02661">
    <property type="entry name" value="Fic"/>
    <property type="match status" value="1"/>
</dbReference>
<dbReference type="Proteomes" id="UP001628192">
    <property type="component" value="Unassembled WGS sequence"/>
</dbReference>
<dbReference type="PANTHER" id="PTHR13504:SF38">
    <property type="entry name" value="FIDO DOMAIN-CONTAINING PROTEIN"/>
    <property type="match status" value="1"/>
</dbReference>
<dbReference type="SUPFAM" id="SSF140931">
    <property type="entry name" value="Fic-like"/>
    <property type="match status" value="1"/>
</dbReference>
<sequence>MTIQHELLSKIEDNQRIINSHRPFDAEFIKEVQDFYRVGIVYSSNALEGYTYSISETKILLEDGLTAGGKPMRDAYAVLRHARAYDYMFSLLKKSSISEEDILYMLRLIGDSLDNEAVAGAYRENRAFITGSSYPVSAPQKIEAEMSALVEQIAKNEGNLHPVELAAHLHKGLVFIHPFADGNGRVARLAMNTVLLQNSYMPVVIPPVLRHEYIESLERARSDDQDFVNFIARSEIEIQDLLSHSELFFWGDLDIAGLNIFTQLKSSFPQIRLSALYEPMLSRLAANGGHPYTKCVGKEGQKSFRSNDPLVQHLLKACLEQGLDQEALSIEDIRAYAGRGISF</sequence>
<feature type="domain" description="Fido" evidence="1">
    <location>
        <begin position="97"/>
        <end position="233"/>
    </location>
</feature>
<gene>
    <name evidence="2" type="ORF">Defa_15860</name>
</gene>
<dbReference type="InterPro" id="IPR024534">
    <property type="entry name" value="JetD_C"/>
</dbReference>
<organism evidence="2 3">
    <name type="scientific">Desulfovibrio falkowii</name>
    <dbReference type="NCBI Taxonomy" id="3136602"/>
    <lineage>
        <taxon>Bacteria</taxon>
        <taxon>Pseudomonadati</taxon>
        <taxon>Thermodesulfobacteriota</taxon>
        <taxon>Desulfovibrionia</taxon>
        <taxon>Desulfovibrionales</taxon>
        <taxon>Desulfovibrionaceae</taxon>
        <taxon>Desulfovibrio</taxon>
    </lineage>
</organism>
<dbReference type="Pfam" id="PF09983">
    <property type="entry name" value="JetD_C"/>
    <property type="match status" value="1"/>
</dbReference>
<dbReference type="EMBL" id="BAAFSG010000001">
    <property type="protein sequence ID" value="GAB1254099.1"/>
    <property type="molecule type" value="Genomic_DNA"/>
</dbReference>
<proteinExistence type="predicted"/>
<dbReference type="InterPro" id="IPR003812">
    <property type="entry name" value="Fido"/>
</dbReference>
<comment type="caution">
    <text evidence="2">The sequence shown here is derived from an EMBL/GenBank/DDBJ whole genome shotgun (WGS) entry which is preliminary data.</text>
</comment>
<evidence type="ECO:0000313" key="2">
    <source>
        <dbReference type="EMBL" id="GAB1254099.1"/>
    </source>
</evidence>
<dbReference type="PANTHER" id="PTHR13504">
    <property type="entry name" value="FIDO DOMAIN-CONTAINING PROTEIN DDB_G0283145"/>
    <property type="match status" value="1"/>
</dbReference>
<protein>
    <recommendedName>
        <fullName evidence="1">Fido domain-containing protein</fullName>
    </recommendedName>
</protein>
<evidence type="ECO:0000313" key="3">
    <source>
        <dbReference type="Proteomes" id="UP001628192"/>
    </source>
</evidence>
<name>A0ABQ0E8W6_9BACT</name>
<reference evidence="2 3" key="1">
    <citation type="journal article" date="2025" name="Int. J. Syst. Evol. Microbiol.">
        <title>Desulfovibrio falkowii sp. nov., Porphyromonas miyakawae sp. nov., Mediterraneibacter flintii sp. nov. and Owariibacterium komagatae gen. nov., sp. nov., isolated from human faeces.</title>
        <authorList>
            <person name="Hamaguchi T."/>
            <person name="Ohara M."/>
            <person name="Hisatomi A."/>
            <person name="Sekiguchi K."/>
            <person name="Takeda J.I."/>
            <person name="Ueyama J."/>
            <person name="Ito M."/>
            <person name="Nishiwaki H."/>
            <person name="Ogi T."/>
            <person name="Hirayama M."/>
            <person name="Ohkuma M."/>
            <person name="Sakamoto M."/>
            <person name="Ohno K."/>
        </authorList>
    </citation>
    <scope>NUCLEOTIDE SEQUENCE [LARGE SCALE GENOMIC DNA]</scope>
    <source>
        <strain evidence="2 3">13CB8C</strain>
    </source>
</reference>
<dbReference type="InterPro" id="IPR036597">
    <property type="entry name" value="Fido-like_dom_sf"/>
</dbReference>
<keyword evidence="3" id="KW-1185">Reference proteome</keyword>
<dbReference type="RefSeq" id="WP_407844628.1">
    <property type="nucleotide sequence ID" value="NZ_BAAFSG010000001.1"/>
</dbReference>
<dbReference type="InterPro" id="IPR040198">
    <property type="entry name" value="Fido_containing"/>
</dbReference>
<evidence type="ECO:0000259" key="1">
    <source>
        <dbReference type="PROSITE" id="PS51459"/>
    </source>
</evidence>
<accession>A0ABQ0E8W6</accession>
<dbReference type="Gene3D" id="1.10.3290.10">
    <property type="entry name" value="Fido-like domain"/>
    <property type="match status" value="1"/>
</dbReference>
<dbReference type="PROSITE" id="PS51459">
    <property type="entry name" value="FIDO"/>
    <property type="match status" value="1"/>
</dbReference>